<evidence type="ECO:0000313" key="2">
    <source>
        <dbReference type="EMBL" id="GLV58574.1"/>
    </source>
</evidence>
<reference evidence="2 3" key="1">
    <citation type="submission" date="2023-02" db="EMBL/GenBank/DDBJ databases">
        <title>Dictyobacter halimunensis sp. nov., a new member of the class Ktedonobacteria from forest soil in a geothermal area.</title>
        <authorList>
            <person name="Rachmania M.K."/>
            <person name="Ningsih F."/>
            <person name="Sakai Y."/>
            <person name="Yabe S."/>
            <person name="Yokota A."/>
            <person name="Sjamsuridzal W."/>
        </authorList>
    </citation>
    <scope>NUCLEOTIDE SEQUENCE [LARGE SCALE GENOMIC DNA]</scope>
    <source>
        <strain evidence="2 3">S3.2.2.5</strain>
    </source>
</reference>
<dbReference type="InterPro" id="IPR006439">
    <property type="entry name" value="HAD-SF_hydro_IA"/>
</dbReference>
<organism evidence="2 3">
    <name type="scientific">Dictyobacter halimunensis</name>
    <dbReference type="NCBI Taxonomy" id="3026934"/>
    <lineage>
        <taxon>Bacteria</taxon>
        <taxon>Bacillati</taxon>
        <taxon>Chloroflexota</taxon>
        <taxon>Ktedonobacteria</taxon>
        <taxon>Ktedonobacterales</taxon>
        <taxon>Dictyobacteraceae</taxon>
        <taxon>Dictyobacter</taxon>
    </lineage>
</organism>
<dbReference type="SFLD" id="SFLDG01129">
    <property type="entry name" value="C1.5:_HAD__Beta-PGM__Phosphata"/>
    <property type="match status" value="1"/>
</dbReference>
<protein>
    <recommendedName>
        <fullName evidence="4">Haloacid dehalogenase</fullName>
    </recommendedName>
</protein>
<accession>A0ABQ6FWC9</accession>
<comment type="caution">
    <text evidence="2">The sequence shown here is derived from an EMBL/GenBank/DDBJ whole genome shotgun (WGS) entry which is preliminary data.</text>
</comment>
<dbReference type="EMBL" id="BSRI01000002">
    <property type="protein sequence ID" value="GLV58574.1"/>
    <property type="molecule type" value="Genomic_DNA"/>
</dbReference>
<dbReference type="Gene3D" id="1.20.120.1600">
    <property type="match status" value="1"/>
</dbReference>
<dbReference type="InterPro" id="IPR051540">
    <property type="entry name" value="S-2-haloacid_dehalogenase"/>
</dbReference>
<dbReference type="Gene3D" id="3.40.50.1000">
    <property type="entry name" value="HAD superfamily/HAD-like"/>
    <property type="match status" value="1"/>
</dbReference>
<sequence>MAGQIRCILFDVGYTLWERILPDSALVAKNINQALLYLQEYIDPALFQKLDHEQVKHELLPALMSELDREESKDPNYEPDFGQVTTKVLTRFGLPAIEARAGQRLFSTLQVSAAATRRLFPDALATLRELRARGYLLGIVTNRSWGGPPFLADLQQMGLLDLFPINAIAISADLGIRKPHAEIFRYALQALMVSPTEAAMVGDSLYADVGGAQALGITTIWKPTSRLYSSVRSSDHLSDSTTLTPATLFSAGLAYEQQRRHHQINIAPPDYTIEHLSELLSMFSIASEASAYDTQSA</sequence>
<dbReference type="NCBIfam" id="TIGR01549">
    <property type="entry name" value="HAD-SF-IA-v1"/>
    <property type="match status" value="1"/>
</dbReference>
<dbReference type="Proteomes" id="UP001344906">
    <property type="component" value="Unassembled WGS sequence"/>
</dbReference>
<dbReference type="InterPro" id="IPR006549">
    <property type="entry name" value="HAD-SF_hydro_IIIA"/>
</dbReference>
<name>A0ABQ6FWC9_9CHLR</name>
<gene>
    <name evidence="2" type="ORF">KDH_54050</name>
</gene>
<keyword evidence="1" id="KW-0378">Hydrolase</keyword>
<dbReference type="InterPro" id="IPR023214">
    <property type="entry name" value="HAD_sf"/>
</dbReference>
<proteinExistence type="predicted"/>
<dbReference type="SUPFAM" id="SSF56784">
    <property type="entry name" value="HAD-like"/>
    <property type="match status" value="1"/>
</dbReference>
<dbReference type="NCBIfam" id="TIGR01662">
    <property type="entry name" value="HAD-SF-IIIA"/>
    <property type="match status" value="1"/>
</dbReference>
<evidence type="ECO:0000256" key="1">
    <source>
        <dbReference type="ARBA" id="ARBA00022801"/>
    </source>
</evidence>
<dbReference type="PRINTS" id="PR00413">
    <property type="entry name" value="HADHALOGNASE"/>
</dbReference>
<keyword evidence="3" id="KW-1185">Reference proteome</keyword>
<evidence type="ECO:0008006" key="4">
    <source>
        <dbReference type="Google" id="ProtNLM"/>
    </source>
</evidence>
<evidence type="ECO:0000313" key="3">
    <source>
        <dbReference type="Proteomes" id="UP001344906"/>
    </source>
</evidence>
<dbReference type="PANTHER" id="PTHR43316">
    <property type="entry name" value="HYDROLASE, HALOACID DELAHOGENASE-RELATED"/>
    <property type="match status" value="1"/>
</dbReference>
<dbReference type="RefSeq" id="WP_338254831.1">
    <property type="nucleotide sequence ID" value="NZ_BSRI01000002.1"/>
</dbReference>
<dbReference type="Pfam" id="PF00702">
    <property type="entry name" value="Hydrolase"/>
    <property type="match status" value="1"/>
</dbReference>
<dbReference type="SFLD" id="SFLDS00003">
    <property type="entry name" value="Haloacid_Dehalogenase"/>
    <property type="match status" value="1"/>
</dbReference>
<dbReference type="InterPro" id="IPR036412">
    <property type="entry name" value="HAD-like_sf"/>
</dbReference>